<protein>
    <submittedName>
        <fullName evidence="2">Uncharacterized protein</fullName>
    </submittedName>
</protein>
<dbReference type="EMBL" id="ML996094">
    <property type="protein sequence ID" value="KAF2147949.1"/>
    <property type="molecule type" value="Genomic_DNA"/>
</dbReference>
<accession>A0A9P4IW43</accession>
<feature type="region of interest" description="Disordered" evidence="1">
    <location>
        <begin position="1"/>
        <end position="66"/>
    </location>
</feature>
<dbReference type="AlphaFoldDB" id="A0A9P4IW43"/>
<proteinExistence type="predicted"/>
<evidence type="ECO:0000256" key="1">
    <source>
        <dbReference type="SAM" id="MobiDB-lite"/>
    </source>
</evidence>
<feature type="compositionally biased region" description="Polar residues" evidence="1">
    <location>
        <begin position="30"/>
        <end position="41"/>
    </location>
</feature>
<organism evidence="2 3">
    <name type="scientific">Myriangium duriaei CBS 260.36</name>
    <dbReference type="NCBI Taxonomy" id="1168546"/>
    <lineage>
        <taxon>Eukaryota</taxon>
        <taxon>Fungi</taxon>
        <taxon>Dikarya</taxon>
        <taxon>Ascomycota</taxon>
        <taxon>Pezizomycotina</taxon>
        <taxon>Dothideomycetes</taxon>
        <taxon>Dothideomycetidae</taxon>
        <taxon>Myriangiales</taxon>
        <taxon>Myriangiaceae</taxon>
        <taxon>Myriangium</taxon>
    </lineage>
</organism>
<evidence type="ECO:0000313" key="3">
    <source>
        <dbReference type="Proteomes" id="UP000799439"/>
    </source>
</evidence>
<comment type="caution">
    <text evidence="2">The sequence shown here is derived from an EMBL/GenBank/DDBJ whole genome shotgun (WGS) entry which is preliminary data.</text>
</comment>
<sequence>MLHPQRPPPHKPRTQDSPPSQPHVQRCLPTRSSTRPGTSLRLSPPAYPSPTSPPHHRLVNLQPSQR</sequence>
<reference evidence="2" key="1">
    <citation type="journal article" date="2020" name="Stud. Mycol.">
        <title>101 Dothideomycetes genomes: a test case for predicting lifestyles and emergence of pathogens.</title>
        <authorList>
            <person name="Haridas S."/>
            <person name="Albert R."/>
            <person name="Binder M."/>
            <person name="Bloem J."/>
            <person name="Labutti K."/>
            <person name="Salamov A."/>
            <person name="Andreopoulos B."/>
            <person name="Baker S."/>
            <person name="Barry K."/>
            <person name="Bills G."/>
            <person name="Bluhm B."/>
            <person name="Cannon C."/>
            <person name="Castanera R."/>
            <person name="Culley D."/>
            <person name="Daum C."/>
            <person name="Ezra D."/>
            <person name="Gonzalez J."/>
            <person name="Henrissat B."/>
            <person name="Kuo A."/>
            <person name="Liang C."/>
            <person name="Lipzen A."/>
            <person name="Lutzoni F."/>
            <person name="Magnuson J."/>
            <person name="Mondo S."/>
            <person name="Nolan M."/>
            <person name="Ohm R."/>
            <person name="Pangilinan J."/>
            <person name="Park H.-J."/>
            <person name="Ramirez L."/>
            <person name="Alfaro M."/>
            <person name="Sun H."/>
            <person name="Tritt A."/>
            <person name="Yoshinaga Y."/>
            <person name="Zwiers L.-H."/>
            <person name="Turgeon B."/>
            <person name="Goodwin S."/>
            <person name="Spatafora J."/>
            <person name="Crous P."/>
            <person name="Grigoriev I."/>
        </authorList>
    </citation>
    <scope>NUCLEOTIDE SEQUENCE</scope>
    <source>
        <strain evidence="2">CBS 260.36</strain>
    </source>
</reference>
<keyword evidence="3" id="KW-1185">Reference proteome</keyword>
<dbReference type="Proteomes" id="UP000799439">
    <property type="component" value="Unassembled WGS sequence"/>
</dbReference>
<name>A0A9P4IW43_9PEZI</name>
<evidence type="ECO:0000313" key="2">
    <source>
        <dbReference type="EMBL" id="KAF2147949.1"/>
    </source>
</evidence>
<gene>
    <name evidence="2" type="ORF">K461DRAFT_66973</name>
</gene>